<dbReference type="PANTHER" id="PTHR33480">
    <property type="entry name" value="SET DOMAIN-CONTAINING PROTEIN-RELATED"/>
    <property type="match status" value="1"/>
</dbReference>
<organism evidence="1 2">
    <name type="scientific">Holothuria leucospilota</name>
    <name type="common">Black long sea cucumber</name>
    <name type="synonym">Mertensiothuria leucospilota</name>
    <dbReference type="NCBI Taxonomy" id="206669"/>
    <lineage>
        <taxon>Eukaryota</taxon>
        <taxon>Metazoa</taxon>
        <taxon>Echinodermata</taxon>
        <taxon>Eleutherozoa</taxon>
        <taxon>Echinozoa</taxon>
        <taxon>Holothuroidea</taxon>
        <taxon>Aspidochirotacea</taxon>
        <taxon>Aspidochirotida</taxon>
        <taxon>Holothuriidae</taxon>
        <taxon>Holothuria</taxon>
    </lineage>
</organism>
<accession>A0A9Q1CSV6</accession>
<dbReference type="Proteomes" id="UP001152320">
    <property type="component" value="Chromosome 1"/>
</dbReference>
<evidence type="ECO:0000313" key="1">
    <source>
        <dbReference type="EMBL" id="KAJ8049959.1"/>
    </source>
</evidence>
<keyword evidence="2" id="KW-1185">Reference proteome</keyword>
<dbReference type="OrthoDB" id="6767710at2759"/>
<reference evidence="1" key="1">
    <citation type="submission" date="2021-10" db="EMBL/GenBank/DDBJ databases">
        <title>Tropical sea cucumber genome reveals ecological adaptation and Cuvierian tubules defense mechanism.</title>
        <authorList>
            <person name="Chen T."/>
        </authorList>
    </citation>
    <scope>NUCLEOTIDE SEQUENCE</scope>
    <source>
        <strain evidence="1">Nanhai2018</strain>
        <tissue evidence="1">Muscle</tissue>
    </source>
</reference>
<name>A0A9Q1CSV6_HOLLE</name>
<comment type="caution">
    <text evidence="1">The sequence shown here is derived from an EMBL/GenBank/DDBJ whole genome shotgun (WGS) entry which is preliminary data.</text>
</comment>
<dbReference type="EMBL" id="JAIZAY010000001">
    <property type="protein sequence ID" value="KAJ8049959.1"/>
    <property type="molecule type" value="Genomic_DNA"/>
</dbReference>
<proteinExistence type="predicted"/>
<dbReference type="AlphaFoldDB" id="A0A9Q1CSV6"/>
<gene>
    <name evidence="1" type="ORF">HOLleu_02933</name>
</gene>
<protein>
    <submittedName>
        <fullName evidence="1">Uncharacterized protein</fullName>
    </submittedName>
</protein>
<sequence>MANKLDASITCIRDCIDPDKFDTLVQAVKVVAGFEEINTCYKKPSYARNIGYETDKMAATVHTAAFKEYGGEGENALVAKVKGLQALKRYDCSLQYLVRRNILWKNSTNKLLSNPWHQTYRNSPSTYSLMQNYTSNSQKRMLIQPHTGTEHLSLFKRRSGETGRLRLDQYEK</sequence>
<evidence type="ECO:0000313" key="2">
    <source>
        <dbReference type="Proteomes" id="UP001152320"/>
    </source>
</evidence>
<dbReference type="PANTHER" id="PTHR33480:SF1">
    <property type="entry name" value="TYR RECOMBINASE DOMAIN-CONTAINING PROTEIN"/>
    <property type="match status" value="1"/>
</dbReference>